<dbReference type="Proteomes" id="UP000245207">
    <property type="component" value="Unassembled WGS sequence"/>
</dbReference>
<proteinExistence type="predicted"/>
<dbReference type="EMBL" id="PKPP01002165">
    <property type="protein sequence ID" value="PWA77165.1"/>
    <property type="molecule type" value="Genomic_DNA"/>
</dbReference>
<comment type="caution">
    <text evidence="1">The sequence shown here is derived from an EMBL/GenBank/DDBJ whole genome shotgun (WGS) entry which is preliminary data.</text>
</comment>
<reference evidence="1 2" key="1">
    <citation type="journal article" date="2018" name="Mol. Plant">
        <title>The genome of Artemisia annua provides insight into the evolution of Asteraceae family and artemisinin biosynthesis.</title>
        <authorList>
            <person name="Shen Q."/>
            <person name="Zhang L."/>
            <person name="Liao Z."/>
            <person name="Wang S."/>
            <person name="Yan T."/>
            <person name="Shi P."/>
            <person name="Liu M."/>
            <person name="Fu X."/>
            <person name="Pan Q."/>
            <person name="Wang Y."/>
            <person name="Lv Z."/>
            <person name="Lu X."/>
            <person name="Zhang F."/>
            <person name="Jiang W."/>
            <person name="Ma Y."/>
            <person name="Chen M."/>
            <person name="Hao X."/>
            <person name="Li L."/>
            <person name="Tang Y."/>
            <person name="Lv G."/>
            <person name="Zhou Y."/>
            <person name="Sun X."/>
            <person name="Brodelius P.E."/>
            <person name="Rose J.K.C."/>
            <person name="Tang K."/>
        </authorList>
    </citation>
    <scope>NUCLEOTIDE SEQUENCE [LARGE SCALE GENOMIC DNA]</scope>
    <source>
        <strain evidence="2">cv. Huhao1</strain>
        <tissue evidence="1">Leaf</tissue>
    </source>
</reference>
<dbReference type="InterPro" id="IPR012340">
    <property type="entry name" value="NA-bd_OB-fold"/>
</dbReference>
<dbReference type="SUPFAM" id="SSF50249">
    <property type="entry name" value="Nucleic acid-binding proteins"/>
    <property type="match status" value="1"/>
</dbReference>
<keyword evidence="2" id="KW-1185">Reference proteome</keyword>
<accession>A0A2U1NUH0</accession>
<protein>
    <submittedName>
        <fullName evidence="1">Uncharacterized protein</fullName>
    </submittedName>
</protein>
<dbReference type="OrthoDB" id="1739026at2759"/>
<sequence>MQRKVEIENVNRNFVELTLWADLAEKFNKDTIDALEKPIIIAVTSCRVSRYSNNLQLSSTPATYFYINPKIPQLEQYQAEYR</sequence>
<dbReference type="CDD" id="cd04481">
    <property type="entry name" value="RPA1_DBD_B_like"/>
    <property type="match status" value="1"/>
</dbReference>
<evidence type="ECO:0000313" key="2">
    <source>
        <dbReference type="Proteomes" id="UP000245207"/>
    </source>
</evidence>
<name>A0A2U1NUH0_ARTAN</name>
<dbReference type="PANTHER" id="PTHR47165">
    <property type="entry name" value="OS03G0429900 PROTEIN"/>
    <property type="match status" value="1"/>
</dbReference>
<dbReference type="PANTHER" id="PTHR47165:SF4">
    <property type="entry name" value="OS03G0429900 PROTEIN"/>
    <property type="match status" value="1"/>
</dbReference>
<gene>
    <name evidence="1" type="ORF">CTI12_AA226400</name>
</gene>
<dbReference type="Gene3D" id="2.40.50.140">
    <property type="entry name" value="Nucleic acid-binding proteins"/>
    <property type="match status" value="1"/>
</dbReference>
<organism evidence="1 2">
    <name type="scientific">Artemisia annua</name>
    <name type="common">Sweet wormwood</name>
    <dbReference type="NCBI Taxonomy" id="35608"/>
    <lineage>
        <taxon>Eukaryota</taxon>
        <taxon>Viridiplantae</taxon>
        <taxon>Streptophyta</taxon>
        <taxon>Embryophyta</taxon>
        <taxon>Tracheophyta</taxon>
        <taxon>Spermatophyta</taxon>
        <taxon>Magnoliopsida</taxon>
        <taxon>eudicotyledons</taxon>
        <taxon>Gunneridae</taxon>
        <taxon>Pentapetalae</taxon>
        <taxon>asterids</taxon>
        <taxon>campanulids</taxon>
        <taxon>Asterales</taxon>
        <taxon>Asteraceae</taxon>
        <taxon>Asteroideae</taxon>
        <taxon>Anthemideae</taxon>
        <taxon>Artemisiinae</taxon>
        <taxon>Artemisia</taxon>
    </lineage>
</organism>
<evidence type="ECO:0000313" key="1">
    <source>
        <dbReference type="EMBL" id="PWA77165.1"/>
    </source>
</evidence>
<dbReference type="AlphaFoldDB" id="A0A2U1NUH0"/>